<evidence type="ECO:0000313" key="3">
    <source>
        <dbReference type="EMBL" id="MCP9271619.1"/>
    </source>
</evidence>
<protein>
    <recommendedName>
        <fullName evidence="5">Membrane protein ArfC</fullName>
    </recommendedName>
</protein>
<proteinExistence type="predicted"/>
<evidence type="ECO:0008006" key="5">
    <source>
        <dbReference type="Google" id="ProtNLM"/>
    </source>
</evidence>
<organism evidence="3 4">
    <name type="scientific">Mycolicibacterium arenosum</name>
    <dbReference type="NCBI Taxonomy" id="2952157"/>
    <lineage>
        <taxon>Bacteria</taxon>
        <taxon>Bacillati</taxon>
        <taxon>Actinomycetota</taxon>
        <taxon>Actinomycetes</taxon>
        <taxon>Mycobacteriales</taxon>
        <taxon>Mycobacteriaceae</taxon>
        <taxon>Mycolicibacterium</taxon>
    </lineage>
</organism>
<feature type="transmembrane region" description="Helical" evidence="2">
    <location>
        <begin position="6"/>
        <end position="25"/>
    </location>
</feature>
<comment type="caution">
    <text evidence="3">The sequence shown here is derived from an EMBL/GenBank/DDBJ whole genome shotgun (WGS) entry which is preliminary data.</text>
</comment>
<name>A0ABT1M031_9MYCO</name>
<keyword evidence="2" id="KW-0812">Transmembrane</keyword>
<evidence type="ECO:0000256" key="1">
    <source>
        <dbReference type="SAM" id="MobiDB-lite"/>
    </source>
</evidence>
<keyword evidence="2" id="KW-1133">Transmembrane helix</keyword>
<gene>
    <name evidence="3" type="ORF">NM203_05420</name>
</gene>
<dbReference type="Proteomes" id="UP001651690">
    <property type="component" value="Unassembled WGS sequence"/>
</dbReference>
<evidence type="ECO:0000256" key="2">
    <source>
        <dbReference type="SAM" id="Phobius"/>
    </source>
</evidence>
<keyword evidence="4" id="KW-1185">Reference proteome</keyword>
<dbReference type="RefSeq" id="WP_255058675.1">
    <property type="nucleotide sequence ID" value="NZ_JANDBD010000002.1"/>
</dbReference>
<keyword evidence="2" id="KW-0472">Membrane</keyword>
<feature type="region of interest" description="Disordered" evidence="1">
    <location>
        <begin position="34"/>
        <end position="80"/>
    </location>
</feature>
<dbReference type="EMBL" id="JANDBD010000002">
    <property type="protein sequence ID" value="MCP9271619.1"/>
    <property type="molecule type" value="Genomic_DNA"/>
</dbReference>
<reference evidence="3 4" key="1">
    <citation type="submission" date="2022-06" db="EMBL/GenBank/DDBJ databases">
        <title>Mycolicibacterium sp. CAU 1645 isolated from seawater.</title>
        <authorList>
            <person name="Kim W."/>
        </authorList>
    </citation>
    <scope>NUCLEOTIDE SEQUENCE [LARGE SCALE GENOMIC DNA]</scope>
    <source>
        <strain evidence="3 4">CAU 1645</strain>
    </source>
</reference>
<accession>A0ABT1M031</accession>
<evidence type="ECO:0000313" key="4">
    <source>
        <dbReference type="Proteomes" id="UP001651690"/>
    </source>
</evidence>
<sequence>MTSVNWYLVALAFVLGVALTLAFMIRRVQHEVPAPAGGGATAATLTGSVNTAKAESDVDAPHGPGSAKPAADGSGPEGWLVKGNEDSMLYHSTESPYYGRTIAEVWFRDVETAEAAGFNRWDSGKSQRPKK</sequence>